<comment type="subunit">
    <text evidence="6">Tightly associated with the cellulose synthase catalytic subunit.</text>
</comment>
<dbReference type="PANTHER" id="PTHR39083:SF1">
    <property type="entry name" value="CYCLIC DI-GMP-BINDING PROTEIN"/>
    <property type="match status" value="1"/>
</dbReference>
<comment type="similarity">
    <text evidence="6">Belongs to the AcsB/BcsB family.</text>
</comment>
<keyword evidence="6" id="KW-0997">Cell inner membrane</keyword>
<evidence type="ECO:0000256" key="5">
    <source>
        <dbReference type="ARBA" id="ARBA00023136"/>
    </source>
</evidence>
<evidence type="ECO:0000256" key="6">
    <source>
        <dbReference type="RuleBase" id="RU365021"/>
    </source>
</evidence>
<dbReference type="EMBL" id="MKIO01000041">
    <property type="protein sequence ID" value="OLP53146.1"/>
    <property type="molecule type" value="Genomic_DNA"/>
</dbReference>
<dbReference type="RefSeq" id="WP_075637011.1">
    <property type="nucleotide sequence ID" value="NZ_MKIO01000041.1"/>
</dbReference>
<feature type="signal peptide" evidence="6">
    <location>
        <begin position="1"/>
        <end position="23"/>
    </location>
</feature>
<protein>
    <recommendedName>
        <fullName evidence="6">Cyclic di-GMP-binding protein</fullName>
    </recommendedName>
    <alternativeName>
        <fullName evidence="6">Cellulose synthase regulatory subunit</fullName>
    </alternativeName>
</protein>
<dbReference type="Proteomes" id="UP000186143">
    <property type="component" value="Unassembled WGS sequence"/>
</dbReference>
<comment type="pathway">
    <text evidence="6">Glycan metabolism; bacterial cellulose biosynthesis.</text>
</comment>
<evidence type="ECO:0000256" key="2">
    <source>
        <dbReference type="ARBA" id="ARBA00022475"/>
    </source>
</evidence>
<comment type="caution">
    <text evidence="7">The sequence shown here is derived from an EMBL/GenBank/DDBJ whole genome shotgun (WGS) entry which is preliminary data.</text>
</comment>
<dbReference type="STRING" id="1672749.BJF92_17820"/>
<keyword evidence="6" id="KW-0732">Signal</keyword>
<dbReference type="AlphaFoldDB" id="A0A1Q9ADX0"/>
<evidence type="ECO:0000256" key="1">
    <source>
        <dbReference type="ARBA" id="ARBA00004162"/>
    </source>
</evidence>
<gene>
    <name evidence="7" type="ORF">BJF92_17820</name>
</gene>
<name>A0A1Q9ADX0_9HYPH</name>
<dbReference type="Gene3D" id="2.60.120.260">
    <property type="entry name" value="Galactose-binding domain-like"/>
    <property type="match status" value="2"/>
</dbReference>
<dbReference type="Pfam" id="PF03170">
    <property type="entry name" value="BcsB"/>
    <property type="match status" value="1"/>
</dbReference>
<evidence type="ECO:0000313" key="8">
    <source>
        <dbReference type="Proteomes" id="UP000186143"/>
    </source>
</evidence>
<accession>A0A1Q9ADX0</accession>
<sequence>MKRTLLACLLATALPAILPTGLAAQTLKPFDMTPERPADVQPAPGIPAVVTAPAAPVIDPTTLRRPFLPFEKLTLAGEDDRRSFTVSLTAEQAAAAQTITLGYQNAIVIAPESSRLSVTINNVTLGETPIASSDRVTGLALAIPAGVLQPGANVVTIAAHQRHRTDCTIQSTFDLWTDIRPQESFITFAAPLVGRLTQLNDLAAVAPDGKGRTAITIVAPAMASSGSADMLMRLAQALSLRVHGANQTVTVRADLPPVTQTSGLTVFLGTQSELADLVPTLPASAASGPALGYVPLPMATAGSSGAGPTALVVSGPTPRAVQTALDRLLPPADAATERHSLATASFHAPDAPLLTGEAKLALSRFGLTTTETTGRRMRTEFLVGLPDDFYASAYGQAELLLDAAYSSAVRPGSRVNIYVNGDITTTAPIAAGSGGLMQHLPIRLSLRHFAPGVNTVAIEAVLVTDEDAVCATGTPAQTKPRFALFDTTEFHMPDFARIATSPNLAATVGMSAPYGEDQPRPTALYLDRPTAESLSAAATLAGRLAMSAGKPIPLETVGSPEGLDNRNALIVGTLAQLPPALVAQMKVATAAQANWGDLPTHAIATAPSAIDSWRGQVSGTGLVESASRVNNWLRRNLDLSLDQLHILPQSETVYQPPRSADLIMAQAESPQAGGIWTLATAPTPKDLERGMAALTAQALWNKVSGRVAALDSQTATVATLAPQDIRLTPTQPFSIGNWRLIAANWMSTNILYFALLFLAAFAILGVITTLLLRGLGRRHG</sequence>
<evidence type="ECO:0000256" key="3">
    <source>
        <dbReference type="ARBA" id="ARBA00022692"/>
    </source>
</evidence>
<keyword evidence="5 6" id="KW-0472">Membrane</keyword>
<keyword evidence="3 6" id="KW-0812">Transmembrane</keyword>
<proteinExistence type="inferred from homology"/>
<dbReference type="OrthoDB" id="7615145at2"/>
<keyword evidence="4 6" id="KW-1133">Transmembrane helix</keyword>
<dbReference type="UniPathway" id="UPA00694"/>
<dbReference type="GO" id="GO:0006011">
    <property type="term" value="P:UDP-alpha-D-glucose metabolic process"/>
    <property type="evidence" value="ECO:0007669"/>
    <property type="project" value="InterPro"/>
</dbReference>
<evidence type="ECO:0000313" key="7">
    <source>
        <dbReference type="EMBL" id="OLP53146.1"/>
    </source>
</evidence>
<dbReference type="GO" id="GO:0005886">
    <property type="term" value="C:plasma membrane"/>
    <property type="evidence" value="ECO:0007669"/>
    <property type="project" value="UniProtKB-SubCell"/>
</dbReference>
<keyword evidence="6" id="KW-0973">c-di-GMP</keyword>
<reference evidence="7 8" key="1">
    <citation type="submission" date="2016-09" db="EMBL/GenBank/DDBJ databases">
        <title>Rhizobium sp. nov., a novel species isolated from the rice rhizosphere.</title>
        <authorList>
            <person name="Zhao J."/>
            <person name="Zhang X."/>
        </authorList>
    </citation>
    <scope>NUCLEOTIDE SEQUENCE [LARGE SCALE GENOMIC DNA]</scope>
    <source>
        <strain evidence="7 8">MH17</strain>
    </source>
</reference>
<dbReference type="PANTHER" id="PTHR39083">
    <property type="entry name" value="CYCLIC DI-GMP-BINDING PROTEIN"/>
    <property type="match status" value="1"/>
</dbReference>
<feature type="transmembrane region" description="Helical" evidence="6">
    <location>
        <begin position="750"/>
        <end position="772"/>
    </location>
</feature>
<keyword evidence="2 6" id="KW-1003">Cell membrane</keyword>
<organism evidence="7 8">
    <name type="scientific">Xaviernesmea rhizosphaerae</name>
    <dbReference type="NCBI Taxonomy" id="1672749"/>
    <lineage>
        <taxon>Bacteria</taxon>
        <taxon>Pseudomonadati</taxon>
        <taxon>Pseudomonadota</taxon>
        <taxon>Alphaproteobacteria</taxon>
        <taxon>Hyphomicrobiales</taxon>
        <taxon>Rhizobiaceae</taxon>
        <taxon>Rhizobium/Agrobacterium group</taxon>
        <taxon>Xaviernesmea</taxon>
    </lineage>
</organism>
<comment type="subcellular location">
    <subcellularLocation>
        <location evidence="6">Cell inner membrane</location>
    </subcellularLocation>
    <subcellularLocation>
        <location evidence="1">Cell membrane</location>
        <topology evidence="1">Single-pass membrane protein</topology>
    </subcellularLocation>
</comment>
<feature type="chain" id="PRO_5015214350" description="Cyclic di-GMP-binding protein" evidence="6">
    <location>
        <begin position="24"/>
        <end position="780"/>
    </location>
</feature>
<dbReference type="GO" id="GO:0030244">
    <property type="term" value="P:cellulose biosynthetic process"/>
    <property type="evidence" value="ECO:0007669"/>
    <property type="project" value="UniProtKB-KW"/>
</dbReference>
<dbReference type="InterPro" id="IPR018513">
    <property type="entry name" value="Cell_synthase_bac"/>
</dbReference>
<comment type="function">
    <text evidence="6">Binds the cellulose synthase activator, bis-(3'-5') cyclic diguanylic acid (c-di-GMP).</text>
</comment>
<evidence type="ECO:0000256" key="4">
    <source>
        <dbReference type="ARBA" id="ARBA00022989"/>
    </source>
</evidence>
<keyword evidence="6" id="KW-0135">Cellulose biosynthesis</keyword>